<evidence type="ECO:0000256" key="2">
    <source>
        <dbReference type="ARBA" id="ARBA00022737"/>
    </source>
</evidence>
<dbReference type="Proteomes" id="UP000075884">
    <property type="component" value="Unassembled WGS sequence"/>
</dbReference>
<accession>A0A182MXM3</accession>
<keyword evidence="1 3" id="KW-0853">WD repeat</keyword>
<dbReference type="GO" id="GO:0005680">
    <property type="term" value="C:anaphase-promoting complex"/>
    <property type="evidence" value="ECO:0007669"/>
    <property type="project" value="TreeGrafter"/>
</dbReference>
<evidence type="ECO:0000256" key="3">
    <source>
        <dbReference type="PROSITE-ProRule" id="PRU00221"/>
    </source>
</evidence>
<dbReference type="GO" id="GO:1905786">
    <property type="term" value="P:positive regulation of anaphase-promoting complex-dependent catabolic process"/>
    <property type="evidence" value="ECO:0007669"/>
    <property type="project" value="TreeGrafter"/>
</dbReference>
<sequence>MNCAAMQLQHPVDFLPNFYGDRFISRRYALSRASRFKAESKPDQKTDPMVMKEMPGYWRNHQYSTMMKDLLGLVSARDRILSFQDSNSRQECYRLAVRRPLEWIVRPTYLNHQKLDWSCHPRTKPTGFIEAVHDLPNIMSHYHKIIDWSSAGQIAAIFNKKLVIWTPNTDEMIGLRARDTTSIAFNPAGDRLAMAIFMMNRPWLDILDVGHSPLGRHGSLKLLDPLDHPISCLTWDGSGQYVVCGFGNGQISIVHVRPICSSVPERVASKYCVHQSTIIAIKFSCASKYMATADDIGHLYIWHWSDGHLAPITRWASTMCAFFDWHPWREDEIVIADSEPITIALYHVQSHRVVSYYARRERDCIATTLSFNKISGELVVCYSFTDASKPPEILVLASMDRVVDVMSNHEDVIAHLLWSPDGQQLASVGYDETLTIWNFFGNSPSNERKKRKMECEPTLVGSSSSSSSRSSSRGGGSTTGKSRIQCNRNALIRVPLGRDKSRQAY</sequence>
<evidence type="ECO:0000256" key="4">
    <source>
        <dbReference type="SAM" id="MobiDB-lite"/>
    </source>
</evidence>
<dbReference type="InterPro" id="IPR033010">
    <property type="entry name" value="Cdc20/Fizzy"/>
</dbReference>
<reference evidence="5" key="2">
    <citation type="submission" date="2020-05" db="UniProtKB">
        <authorList>
            <consortium name="EnsemblMetazoa"/>
        </authorList>
    </citation>
    <scope>IDENTIFICATION</scope>
    <source>
        <strain evidence="5">WRAIR2</strain>
    </source>
</reference>
<dbReference type="PANTHER" id="PTHR19918">
    <property type="entry name" value="CELL DIVISION CYCLE 20 CDC20 FIZZY -RELATED"/>
    <property type="match status" value="1"/>
</dbReference>
<dbReference type="GO" id="GO:0010997">
    <property type="term" value="F:anaphase-promoting complex binding"/>
    <property type="evidence" value="ECO:0007669"/>
    <property type="project" value="InterPro"/>
</dbReference>
<dbReference type="InterPro" id="IPR015943">
    <property type="entry name" value="WD40/YVTN_repeat-like_dom_sf"/>
</dbReference>
<dbReference type="GO" id="GO:1990757">
    <property type="term" value="F:ubiquitin ligase activator activity"/>
    <property type="evidence" value="ECO:0007669"/>
    <property type="project" value="TreeGrafter"/>
</dbReference>
<proteinExistence type="predicted"/>
<dbReference type="VEuPathDB" id="VectorBase:ADIR000126"/>
<evidence type="ECO:0000313" key="6">
    <source>
        <dbReference type="Proteomes" id="UP000075884"/>
    </source>
</evidence>
<feature type="compositionally biased region" description="Low complexity" evidence="4">
    <location>
        <begin position="461"/>
        <end position="472"/>
    </location>
</feature>
<feature type="repeat" description="WD" evidence="3">
    <location>
        <begin position="406"/>
        <end position="438"/>
    </location>
</feature>
<dbReference type="EnsemblMetazoa" id="ADIR000126-RA">
    <property type="protein sequence ID" value="ADIR000126-PA"/>
    <property type="gene ID" value="ADIR000126"/>
</dbReference>
<dbReference type="STRING" id="7168.A0A182MXM3"/>
<dbReference type="PROSITE" id="PS50294">
    <property type="entry name" value="WD_REPEATS_REGION"/>
    <property type="match status" value="1"/>
</dbReference>
<dbReference type="PANTHER" id="PTHR19918:SF52">
    <property type="entry name" value="PROTEIN CORTEX"/>
    <property type="match status" value="1"/>
</dbReference>
<evidence type="ECO:0000256" key="1">
    <source>
        <dbReference type="ARBA" id="ARBA00022574"/>
    </source>
</evidence>
<dbReference type="PROSITE" id="PS50082">
    <property type="entry name" value="WD_REPEATS_2"/>
    <property type="match status" value="1"/>
</dbReference>
<evidence type="ECO:0000313" key="5">
    <source>
        <dbReference type="EnsemblMetazoa" id="ADIR000126-PA"/>
    </source>
</evidence>
<reference evidence="6" key="1">
    <citation type="submission" date="2013-03" db="EMBL/GenBank/DDBJ databases">
        <title>The Genome Sequence of Anopheles dirus WRAIR2.</title>
        <authorList>
            <consortium name="The Broad Institute Genomics Platform"/>
            <person name="Neafsey D.E."/>
            <person name="Walton C."/>
            <person name="Walker B."/>
            <person name="Young S.K."/>
            <person name="Zeng Q."/>
            <person name="Gargeya S."/>
            <person name="Fitzgerald M."/>
            <person name="Haas B."/>
            <person name="Abouelleil A."/>
            <person name="Allen A.W."/>
            <person name="Alvarado L."/>
            <person name="Arachchi H.M."/>
            <person name="Berlin A.M."/>
            <person name="Chapman S.B."/>
            <person name="Gainer-Dewar J."/>
            <person name="Goldberg J."/>
            <person name="Griggs A."/>
            <person name="Gujja S."/>
            <person name="Hansen M."/>
            <person name="Howarth C."/>
            <person name="Imamovic A."/>
            <person name="Ireland A."/>
            <person name="Larimer J."/>
            <person name="McCowan C."/>
            <person name="Murphy C."/>
            <person name="Pearson M."/>
            <person name="Poon T.W."/>
            <person name="Priest M."/>
            <person name="Roberts A."/>
            <person name="Saif S."/>
            <person name="Shea T."/>
            <person name="Sisk P."/>
            <person name="Sykes S."/>
            <person name="Wortman J."/>
            <person name="Nusbaum C."/>
            <person name="Birren B."/>
        </authorList>
    </citation>
    <scope>NUCLEOTIDE SEQUENCE [LARGE SCALE GENOMIC DNA]</scope>
    <source>
        <strain evidence="6">WRAIR2</strain>
    </source>
</reference>
<organism evidence="5 6">
    <name type="scientific">Anopheles dirus</name>
    <dbReference type="NCBI Taxonomy" id="7168"/>
    <lineage>
        <taxon>Eukaryota</taxon>
        <taxon>Metazoa</taxon>
        <taxon>Ecdysozoa</taxon>
        <taxon>Arthropoda</taxon>
        <taxon>Hexapoda</taxon>
        <taxon>Insecta</taxon>
        <taxon>Pterygota</taxon>
        <taxon>Neoptera</taxon>
        <taxon>Endopterygota</taxon>
        <taxon>Diptera</taxon>
        <taxon>Nematocera</taxon>
        <taxon>Culicoidea</taxon>
        <taxon>Culicidae</taxon>
        <taxon>Anophelinae</taxon>
        <taxon>Anopheles</taxon>
    </lineage>
</organism>
<dbReference type="Pfam" id="PF00400">
    <property type="entry name" value="WD40"/>
    <property type="match status" value="1"/>
</dbReference>
<dbReference type="GO" id="GO:0031145">
    <property type="term" value="P:anaphase-promoting complex-dependent catabolic process"/>
    <property type="evidence" value="ECO:0007669"/>
    <property type="project" value="TreeGrafter"/>
</dbReference>
<name>A0A182MXM3_9DIPT</name>
<dbReference type="Gene3D" id="2.130.10.10">
    <property type="entry name" value="YVTN repeat-like/Quinoprotein amine dehydrogenase"/>
    <property type="match status" value="1"/>
</dbReference>
<keyword evidence="2" id="KW-0677">Repeat</keyword>
<feature type="region of interest" description="Disordered" evidence="4">
    <location>
        <begin position="457"/>
        <end position="487"/>
    </location>
</feature>
<dbReference type="SMART" id="SM00320">
    <property type="entry name" value="WD40"/>
    <property type="match status" value="3"/>
</dbReference>
<dbReference type="InterPro" id="IPR001680">
    <property type="entry name" value="WD40_rpt"/>
</dbReference>
<dbReference type="SUPFAM" id="SSF82171">
    <property type="entry name" value="DPP6 N-terminal domain-like"/>
    <property type="match status" value="1"/>
</dbReference>
<dbReference type="AlphaFoldDB" id="A0A182MXM3"/>
<keyword evidence="6" id="KW-1185">Reference proteome</keyword>
<protein>
    <submittedName>
        <fullName evidence="5">Uncharacterized protein</fullName>
    </submittedName>
</protein>